<evidence type="ECO:0000256" key="7">
    <source>
        <dbReference type="ARBA" id="ARBA00023295"/>
    </source>
</evidence>
<dbReference type="OrthoDB" id="1657402at2759"/>
<comment type="catalytic activity">
    <reaction evidence="1 8">
        <text>Hydrolysis of terminal non-reducing beta-D-galactose residues in beta-D-galactosides.</text>
        <dbReference type="EC" id="3.2.1.23"/>
    </reaction>
</comment>
<dbReference type="InterPro" id="IPR036833">
    <property type="entry name" value="BetaGal_dom3_sf"/>
</dbReference>
<keyword evidence="13" id="KW-1185">Reference proteome</keyword>
<gene>
    <name evidence="12" type="ORF">BCR39DRAFT_561682</name>
</gene>
<protein>
    <recommendedName>
        <fullName evidence="3 8">Beta-galactosidase</fullName>
        <ecNumber evidence="3 8">3.2.1.23</ecNumber>
    </recommendedName>
</protein>
<accession>A0A1Y2ANS4</accession>
<dbReference type="InterPro" id="IPR001944">
    <property type="entry name" value="Glycoside_Hdrlase_35"/>
</dbReference>
<evidence type="ECO:0000313" key="13">
    <source>
        <dbReference type="Proteomes" id="UP000193986"/>
    </source>
</evidence>
<proteinExistence type="inferred from homology"/>
<evidence type="ECO:0000313" key="12">
    <source>
        <dbReference type="EMBL" id="ORY24136.1"/>
    </source>
</evidence>
<feature type="signal peptide" evidence="10">
    <location>
        <begin position="1"/>
        <end position="18"/>
    </location>
</feature>
<dbReference type="Gene3D" id="2.102.20.10">
    <property type="entry name" value="Beta-galactosidase, domain 2"/>
    <property type="match status" value="1"/>
</dbReference>
<keyword evidence="4 10" id="KW-0732">Signal</keyword>
<evidence type="ECO:0000256" key="6">
    <source>
        <dbReference type="ARBA" id="ARBA00023180"/>
    </source>
</evidence>
<evidence type="ECO:0000256" key="8">
    <source>
        <dbReference type="RuleBase" id="RU000675"/>
    </source>
</evidence>
<dbReference type="PANTHER" id="PTHR23421">
    <property type="entry name" value="BETA-GALACTOSIDASE RELATED"/>
    <property type="match status" value="1"/>
</dbReference>
<dbReference type="InterPro" id="IPR008979">
    <property type="entry name" value="Galactose-bd-like_sf"/>
</dbReference>
<evidence type="ECO:0000256" key="9">
    <source>
        <dbReference type="RuleBase" id="RU003679"/>
    </source>
</evidence>
<dbReference type="PROSITE" id="PS01182">
    <property type="entry name" value="GLYCOSYL_HYDROL_F35"/>
    <property type="match status" value="1"/>
</dbReference>
<keyword evidence="6" id="KW-0325">Glycoprotein</keyword>
<evidence type="ECO:0000256" key="2">
    <source>
        <dbReference type="ARBA" id="ARBA00009809"/>
    </source>
</evidence>
<dbReference type="InterPro" id="IPR025972">
    <property type="entry name" value="BetaGal_dom3"/>
</dbReference>
<comment type="caution">
    <text evidence="12">The sequence shown here is derived from an EMBL/GenBank/DDBJ whole genome shotgun (WGS) entry which is preliminary data.</text>
</comment>
<dbReference type="Pfam" id="PF13363">
    <property type="entry name" value="BetaGal_dom3"/>
    <property type="match status" value="1"/>
</dbReference>
<evidence type="ECO:0000256" key="3">
    <source>
        <dbReference type="ARBA" id="ARBA00012756"/>
    </source>
</evidence>
<dbReference type="SUPFAM" id="SSF51445">
    <property type="entry name" value="(Trans)glycosidases"/>
    <property type="match status" value="1"/>
</dbReference>
<keyword evidence="7 8" id="KW-0326">Glycosidase</keyword>
<dbReference type="SMART" id="SM01029">
    <property type="entry name" value="BetaGal_dom2"/>
    <property type="match status" value="1"/>
</dbReference>
<evidence type="ECO:0000256" key="4">
    <source>
        <dbReference type="ARBA" id="ARBA00022729"/>
    </source>
</evidence>
<dbReference type="InterPro" id="IPR037110">
    <property type="entry name" value="Betagal_dom2_sf"/>
</dbReference>
<dbReference type="Gene3D" id="2.60.390.10">
    <property type="entry name" value="Beta-galactosidase, domain 3"/>
    <property type="match status" value="1"/>
</dbReference>
<dbReference type="EMBL" id="MCFC01000071">
    <property type="protein sequence ID" value="ORY24136.1"/>
    <property type="molecule type" value="Genomic_DNA"/>
</dbReference>
<dbReference type="InParanoid" id="A0A1Y2ANS4"/>
<dbReference type="InterPro" id="IPR018954">
    <property type="entry name" value="Betagal_dom2"/>
</dbReference>
<dbReference type="Pfam" id="PF13364">
    <property type="entry name" value="BetaGal_ABD2"/>
    <property type="match status" value="1"/>
</dbReference>
<dbReference type="InterPro" id="IPR031330">
    <property type="entry name" value="Gly_Hdrlase_35_cat"/>
</dbReference>
<name>A0A1Y2ANS4_9TREE</name>
<comment type="similarity">
    <text evidence="2 9">Belongs to the glycosyl hydrolase 35 family.</text>
</comment>
<dbReference type="AlphaFoldDB" id="A0A1Y2ANS4"/>
<dbReference type="InterPro" id="IPR019801">
    <property type="entry name" value="Glyco_hydro_35_CS"/>
</dbReference>
<reference evidence="12 13" key="1">
    <citation type="submission" date="2016-07" db="EMBL/GenBank/DDBJ databases">
        <title>Pervasive Adenine N6-methylation of Active Genes in Fungi.</title>
        <authorList>
            <consortium name="DOE Joint Genome Institute"/>
            <person name="Mondo S.J."/>
            <person name="Dannebaum R.O."/>
            <person name="Kuo R.C."/>
            <person name="Labutti K."/>
            <person name="Haridas S."/>
            <person name="Kuo A."/>
            <person name="Salamov A."/>
            <person name="Ahrendt S.R."/>
            <person name="Lipzen A."/>
            <person name="Sullivan W."/>
            <person name="Andreopoulos W.B."/>
            <person name="Clum A."/>
            <person name="Lindquist E."/>
            <person name="Daum C."/>
            <person name="Ramamoorthy G.K."/>
            <person name="Gryganskyi A."/>
            <person name="Culley D."/>
            <person name="Magnuson J.K."/>
            <person name="James T.Y."/>
            <person name="O'Malley M.A."/>
            <person name="Stajich J.E."/>
            <person name="Spatafora J.W."/>
            <person name="Visel A."/>
            <person name="Grigoriev I.V."/>
        </authorList>
    </citation>
    <scope>NUCLEOTIDE SEQUENCE [LARGE SCALE GENOMIC DNA]</scope>
    <source>
        <strain evidence="12 13">68-887.2</strain>
    </source>
</reference>
<keyword evidence="5 8" id="KW-0378">Hydrolase</keyword>
<dbReference type="GO" id="GO:0004565">
    <property type="term" value="F:beta-galactosidase activity"/>
    <property type="evidence" value="ECO:0007669"/>
    <property type="project" value="UniProtKB-EC"/>
</dbReference>
<organism evidence="12 13">
    <name type="scientific">Naematelia encephala</name>
    <dbReference type="NCBI Taxonomy" id="71784"/>
    <lineage>
        <taxon>Eukaryota</taxon>
        <taxon>Fungi</taxon>
        <taxon>Dikarya</taxon>
        <taxon>Basidiomycota</taxon>
        <taxon>Agaricomycotina</taxon>
        <taxon>Tremellomycetes</taxon>
        <taxon>Tremellales</taxon>
        <taxon>Naemateliaceae</taxon>
        <taxon>Naematelia</taxon>
    </lineage>
</organism>
<evidence type="ECO:0000256" key="1">
    <source>
        <dbReference type="ARBA" id="ARBA00001412"/>
    </source>
</evidence>
<dbReference type="SUPFAM" id="SSF51011">
    <property type="entry name" value="Glycosyl hydrolase domain"/>
    <property type="match status" value="1"/>
</dbReference>
<sequence length="820" mass="90679">MRFWLTVLGLVGYTLNEAAISTDILNEAAISTANQQVFTDVPLENFRPSSTLKSTNLTDEVQWDGYSLFVKGQRIYLWSGEVHNWRVVVPDLYPDIMQRIKALGFNAISIYTFWGLNNPAPGVIDFDGWKDVRPFLEAANDAGLWVVARPGPYINAEVTGGGIPGWVTGLNVSMRTSDPAFSEAYEPYWKAVGEIFAEYQITYGGPIIAVQIENEYYVDGSFDGDLDLDYIQHLEELMLDYGIVVPLTFNDVNQRYRLVNGKGSVDIYGADSYPQRVECGPNQEWSPVSTTWRPYFRNTSGEMGEPFYMPEFQGGWIPTTETKGYEYCLPLFGSEFQWVFYLNNIAQSVKMHNVYMVYGGTNYGHTAFPLGLTSYDYWAAISEDRAFKDKYYGLKLMSHFVRSSRDLPKTWPVASGDSIGTDAAPGIIQVDELRNPDTDAGFYVVRHANSSSLEHTSFNLSISDWQGKTAVPVTLNGRDSRIIATNFCWGTSCISHSSAAILTSTVLGDVDVLVVYGEPGQPYELSFPETSLSYEGVLGKSSIWPKSAAGRTSLQLSIKAGDISLVRVSGAKHDIWVFVLDTAQANFAWETVVPRDTEFGNHYSIGSNETVLTFGPYFVRSAENIDETLALSGDLNATTHIYIAAPSSYTSFSWNNASIKPKSVIPGLWSLELPGPVNIPEVPEIVGWKWRDSLPEITPEYDDSAWVIANHTTTPNPNQPYPGYSGKYVLYGMDYGYAVGNTIWRGHFLGTGHETGLNISLSPGAAGAGAVWINGEYLGSAFTENADAVEVDVNVTFKFRTGVVNKGVDNVIVSILKVHC</sequence>
<evidence type="ECO:0000256" key="10">
    <source>
        <dbReference type="SAM" id="SignalP"/>
    </source>
</evidence>
<dbReference type="Proteomes" id="UP000193986">
    <property type="component" value="Unassembled WGS sequence"/>
</dbReference>
<evidence type="ECO:0000256" key="5">
    <source>
        <dbReference type="ARBA" id="ARBA00022801"/>
    </source>
</evidence>
<dbReference type="EC" id="3.2.1.23" evidence="3 8"/>
<dbReference type="Gene3D" id="2.60.120.260">
    <property type="entry name" value="Galactose-binding domain-like"/>
    <property type="match status" value="1"/>
</dbReference>
<dbReference type="GO" id="GO:0005975">
    <property type="term" value="P:carbohydrate metabolic process"/>
    <property type="evidence" value="ECO:0007669"/>
    <property type="project" value="InterPro"/>
</dbReference>
<dbReference type="SUPFAM" id="SSF49785">
    <property type="entry name" value="Galactose-binding domain-like"/>
    <property type="match status" value="1"/>
</dbReference>
<feature type="chain" id="PRO_5012214839" description="Beta-galactosidase" evidence="10">
    <location>
        <begin position="19"/>
        <end position="820"/>
    </location>
</feature>
<dbReference type="InterPro" id="IPR017853">
    <property type="entry name" value="GH"/>
</dbReference>
<dbReference type="STRING" id="71784.A0A1Y2ANS4"/>
<dbReference type="Pfam" id="PF01301">
    <property type="entry name" value="Glyco_hydro_35"/>
    <property type="match status" value="1"/>
</dbReference>
<evidence type="ECO:0000259" key="11">
    <source>
        <dbReference type="SMART" id="SM01029"/>
    </source>
</evidence>
<dbReference type="PRINTS" id="PR00742">
    <property type="entry name" value="GLHYDRLASE35"/>
</dbReference>
<feature type="domain" description="Beta-galactosidase" evidence="11">
    <location>
        <begin position="406"/>
        <end position="573"/>
    </location>
</feature>
<dbReference type="InterPro" id="IPR025300">
    <property type="entry name" value="BetaGal_jelly_roll_dom"/>
</dbReference>
<dbReference type="Gene3D" id="3.20.20.80">
    <property type="entry name" value="Glycosidases"/>
    <property type="match status" value="1"/>
</dbReference>
<dbReference type="SUPFAM" id="SSF117100">
    <property type="entry name" value="Beta-galactosidase LacA, domain 3"/>
    <property type="match status" value="1"/>
</dbReference>
<dbReference type="Pfam" id="PF10435">
    <property type="entry name" value="BetaGal_dom2"/>
    <property type="match status" value="1"/>
</dbReference>